<dbReference type="Proteomes" id="UP001500236">
    <property type="component" value="Unassembled WGS sequence"/>
</dbReference>
<sequence length="200" mass="21962">MPTGSTPATTPASARTLSPIAAGFLEDLRGWTPVSTAQRRLQQDYVDLGAQGDEAFRRRPRPEHLTASCFIFDDTLTQVLLCFHGKGRFWVQLGGHIEDADDSVPEAAFREAAEESGLTTLRPLRRTPVDLNVHPLGSGFSHCTAHWDVGYAAIAPRDARIVVSEESEDVAWWPVDRLPTDAADEFDVRLHTVLTELGAS</sequence>
<dbReference type="RefSeq" id="WP_344680571.1">
    <property type="nucleotide sequence ID" value="NZ_BAAAVT010000016.1"/>
</dbReference>
<proteinExistence type="inferred from homology"/>
<dbReference type="PROSITE" id="PS51462">
    <property type="entry name" value="NUDIX"/>
    <property type="match status" value="1"/>
</dbReference>
<organism evidence="3 4">
    <name type="scientific">Nesterenkonia aethiopica</name>
    <dbReference type="NCBI Taxonomy" id="269144"/>
    <lineage>
        <taxon>Bacteria</taxon>
        <taxon>Bacillati</taxon>
        <taxon>Actinomycetota</taxon>
        <taxon>Actinomycetes</taxon>
        <taxon>Micrococcales</taxon>
        <taxon>Micrococcaceae</taxon>
        <taxon>Nesterenkonia</taxon>
    </lineage>
</organism>
<dbReference type="PANTHER" id="PTHR43736">
    <property type="entry name" value="ADP-RIBOSE PYROPHOSPHATASE"/>
    <property type="match status" value="1"/>
</dbReference>
<keyword evidence="4" id="KW-1185">Reference proteome</keyword>
<name>A0ABP6M0R9_9MICC</name>
<gene>
    <name evidence="3" type="ORF">GCM10010529_24120</name>
</gene>
<comment type="similarity">
    <text evidence="1">Belongs to the Nudix hydrolase family.</text>
</comment>
<feature type="domain" description="Nudix hydrolase" evidence="2">
    <location>
        <begin position="62"/>
        <end position="196"/>
    </location>
</feature>
<reference evidence="4" key="1">
    <citation type="journal article" date="2019" name="Int. J. Syst. Evol. Microbiol.">
        <title>The Global Catalogue of Microorganisms (GCM) 10K type strain sequencing project: providing services to taxonomists for standard genome sequencing and annotation.</title>
        <authorList>
            <consortium name="The Broad Institute Genomics Platform"/>
            <consortium name="The Broad Institute Genome Sequencing Center for Infectious Disease"/>
            <person name="Wu L."/>
            <person name="Ma J."/>
        </authorList>
    </citation>
    <scope>NUCLEOTIDE SEQUENCE [LARGE SCALE GENOMIC DNA]</scope>
    <source>
        <strain evidence="4">JCM 14309</strain>
    </source>
</reference>
<evidence type="ECO:0000313" key="4">
    <source>
        <dbReference type="Proteomes" id="UP001500236"/>
    </source>
</evidence>
<dbReference type="Pfam" id="PF00293">
    <property type="entry name" value="NUDIX"/>
    <property type="match status" value="1"/>
</dbReference>
<accession>A0ABP6M0R9</accession>
<comment type="caution">
    <text evidence="3">The sequence shown here is derived from an EMBL/GenBank/DDBJ whole genome shotgun (WGS) entry which is preliminary data.</text>
</comment>
<dbReference type="GO" id="GO:0016787">
    <property type="term" value="F:hydrolase activity"/>
    <property type="evidence" value="ECO:0007669"/>
    <property type="project" value="UniProtKB-KW"/>
</dbReference>
<evidence type="ECO:0000256" key="1">
    <source>
        <dbReference type="ARBA" id="ARBA00005582"/>
    </source>
</evidence>
<keyword evidence="3" id="KW-0378">Hydrolase</keyword>
<dbReference type="InterPro" id="IPR000086">
    <property type="entry name" value="NUDIX_hydrolase_dom"/>
</dbReference>
<dbReference type="InterPro" id="IPR015797">
    <property type="entry name" value="NUDIX_hydrolase-like_dom_sf"/>
</dbReference>
<dbReference type="SUPFAM" id="SSF55811">
    <property type="entry name" value="Nudix"/>
    <property type="match status" value="1"/>
</dbReference>
<dbReference type="Gene3D" id="3.90.79.10">
    <property type="entry name" value="Nucleoside Triphosphate Pyrophosphohydrolase"/>
    <property type="match status" value="1"/>
</dbReference>
<dbReference type="EMBL" id="BAAAVT010000016">
    <property type="protein sequence ID" value="GAA3071044.1"/>
    <property type="molecule type" value="Genomic_DNA"/>
</dbReference>
<evidence type="ECO:0000313" key="3">
    <source>
        <dbReference type="EMBL" id="GAA3071044.1"/>
    </source>
</evidence>
<evidence type="ECO:0000259" key="2">
    <source>
        <dbReference type="PROSITE" id="PS51462"/>
    </source>
</evidence>
<dbReference type="PANTHER" id="PTHR43736:SF1">
    <property type="entry name" value="DIHYDRONEOPTERIN TRIPHOSPHATE DIPHOSPHATASE"/>
    <property type="match status" value="1"/>
</dbReference>
<protein>
    <submittedName>
        <fullName evidence="3">NUDIX hydrolase</fullName>
    </submittedName>
</protein>